<comment type="similarity">
    <text evidence="1">Belongs to the nematode receptor-like protein sre family.</text>
</comment>
<reference evidence="3" key="1">
    <citation type="submission" date="2023-07" db="EMBL/GenBank/DDBJ databases">
        <authorList>
            <consortium name="CYATHOMIX"/>
        </authorList>
    </citation>
    <scope>NUCLEOTIDE SEQUENCE</scope>
    <source>
        <strain evidence="3">N/A</strain>
    </source>
</reference>
<dbReference type="InterPro" id="IPR004151">
    <property type="entry name" value="7TM_GPCR_serpentine_rcpt_Sre"/>
</dbReference>
<keyword evidence="4" id="KW-1185">Reference proteome</keyword>
<evidence type="ECO:0000256" key="2">
    <source>
        <dbReference type="SAM" id="Phobius"/>
    </source>
</evidence>
<feature type="transmembrane region" description="Helical" evidence="2">
    <location>
        <begin position="6"/>
        <end position="26"/>
    </location>
</feature>
<protein>
    <submittedName>
        <fullName evidence="3">Uncharacterized protein</fullName>
    </submittedName>
</protein>
<dbReference type="GO" id="GO:0016020">
    <property type="term" value="C:membrane"/>
    <property type="evidence" value="ECO:0007669"/>
    <property type="project" value="InterPro"/>
</dbReference>
<gene>
    <name evidence="3" type="ORF">CYNAS_LOCUS17364</name>
</gene>
<dbReference type="Proteomes" id="UP001176961">
    <property type="component" value="Unassembled WGS sequence"/>
</dbReference>
<dbReference type="EMBL" id="CATQJL010000316">
    <property type="protein sequence ID" value="CAJ0605381.1"/>
    <property type="molecule type" value="Genomic_DNA"/>
</dbReference>
<organism evidence="3 4">
    <name type="scientific">Cylicocyclus nassatus</name>
    <name type="common">Nematode worm</name>
    <dbReference type="NCBI Taxonomy" id="53992"/>
    <lineage>
        <taxon>Eukaryota</taxon>
        <taxon>Metazoa</taxon>
        <taxon>Ecdysozoa</taxon>
        <taxon>Nematoda</taxon>
        <taxon>Chromadorea</taxon>
        <taxon>Rhabditida</taxon>
        <taxon>Rhabditina</taxon>
        <taxon>Rhabditomorpha</taxon>
        <taxon>Strongyloidea</taxon>
        <taxon>Strongylidae</taxon>
        <taxon>Cylicocyclus</taxon>
    </lineage>
</organism>
<keyword evidence="2" id="KW-0472">Membrane</keyword>
<sequence>MEITFEFFFDLGVALAPIIIPISIVVHSEKLKRQFQSFLRKVGIHSKNAQSLVDFEGNQIKIKAGEETAAYFNQFRAAWS</sequence>
<evidence type="ECO:0000256" key="1">
    <source>
        <dbReference type="ARBA" id="ARBA00006803"/>
    </source>
</evidence>
<dbReference type="Pfam" id="PF03125">
    <property type="entry name" value="Sre"/>
    <property type="match status" value="1"/>
</dbReference>
<evidence type="ECO:0000313" key="4">
    <source>
        <dbReference type="Proteomes" id="UP001176961"/>
    </source>
</evidence>
<accession>A0AA36H7T9</accession>
<name>A0AA36H7T9_CYLNA</name>
<evidence type="ECO:0000313" key="3">
    <source>
        <dbReference type="EMBL" id="CAJ0605381.1"/>
    </source>
</evidence>
<dbReference type="AlphaFoldDB" id="A0AA36H7T9"/>
<keyword evidence="2" id="KW-1133">Transmembrane helix</keyword>
<keyword evidence="2" id="KW-0812">Transmembrane</keyword>
<comment type="caution">
    <text evidence="3">The sequence shown here is derived from an EMBL/GenBank/DDBJ whole genome shotgun (WGS) entry which is preliminary data.</text>
</comment>
<dbReference type="GO" id="GO:0007606">
    <property type="term" value="P:sensory perception of chemical stimulus"/>
    <property type="evidence" value="ECO:0007669"/>
    <property type="project" value="InterPro"/>
</dbReference>
<proteinExistence type="inferred from homology"/>